<dbReference type="RefSeq" id="WP_137408148.1">
    <property type="nucleotide sequence ID" value="NZ_AP025469.1"/>
</dbReference>
<reference evidence="1 2" key="1">
    <citation type="submission" date="2019-09" db="EMBL/GenBank/DDBJ databases">
        <title>Draft genome sequences of 48 bacterial type strains from the CCUG.</title>
        <authorList>
            <person name="Tunovic T."/>
            <person name="Pineiro-Iglesias B."/>
            <person name="Unosson C."/>
            <person name="Inganas E."/>
            <person name="Ohlen M."/>
            <person name="Cardew S."/>
            <person name="Jensie-Markopoulos S."/>
            <person name="Salva-Serra F."/>
            <person name="Jaen-Luchoro D."/>
            <person name="Karlsson R."/>
            <person name="Svensson-Stadler L."/>
            <person name="Chun J."/>
            <person name="Moore E."/>
        </authorList>
    </citation>
    <scope>NUCLEOTIDE SEQUENCE [LARGE SCALE GENOMIC DNA]</scope>
    <source>
        <strain evidence="1 2">CCUG 48643</strain>
    </source>
</reference>
<gene>
    <name evidence="1" type="ORF">F7Q91_15770</name>
</gene>
<accession>A0A7V7NSG1</accession>
<dbReference type="EMBL" id="VZPX01000034">
    <property type="protein sequence ID" value="KAB0478829.1"/>
    <property type="molecule type" value="Genomic_DNA"/>
</dbReference>
<protein>
    <submittedName>
        <fullName evidence="1">Uncharacterized protein</fullName>
    </submittedName>
</protein>
<evidence type="ECO:0000313" key="2">
    <source>
        <dbReference type="Proteomes" id="UP000423756"/>
    </source>
</evidence>
<dbReference type="AlphaFoldDB" id="A0A7V7NSG1"/>
<organism evidence="1 2">
    <name type="scientific">Vibrio chagasii</name>
    <dbReference type="NCBI Taxonomy" id="170679"/>
    <lineage>
        <taxon>Bacteria</taxon>
        <taxon>Pseudomonadati</taxon>
        <taxon>Pseudomonadota</taxon>
        <taxon>Gammaproteobacteria</taxon>
        <taxon>Vibrionales</taxon>
        <taxon>Vibrionaceae</taxon>
        <taxon>Vibrio</taxon>
    </lineage>
</organism>
<name>A0A7V7NSG1_9VIBR</name>
<dbReference type="Proteomes" id="UP000423756">
    <property type="component" value="Unassembled WGS sequence"/>
</dbReference>
<sequence length="153" mass="17289">MIQPKFYKRELPSIIPVNQGYKTLSGLLSDYQSDALSGAIDNEMQSIKSSGFLSNMKAIVSKKRRWTYQEILAIKSEFINESPVKFGNIELIQDANFHGVCLTFKYKSLTPSIFFQSTKDGFIATAINYNISSLPVKTPSQIKTNIENKKDIH</sequence>
<evidence type="ECO:0000313" key="1">
    <source>
        <dbReference type="EMBL" id="KAB0478829.1"/>
    </source>
</evidence>
<proteinExistence type="predicted"/>
<comment type="caution">
    <text evidence="1">The sequence shown here is derived from an EMBL/GenBank/DDBJ whole genome shotgun (WGS) entry which is preliminary data.</text>
</comment>
<dbReference type="GeneID" id="77344943"/>